<evidence type="ECO:0000313" key="5">
    <source>
        <dbReference type="EMBL" id="OHV28083.1"/>
    </source>
</evidence>
<reference evidence="6" key="1">
    <citation type="submission" date="2016-07" db="EMBL/GenBank/DDBJ databases">
        <title>Frankia sp. NRRL B-16219 Genome sequencing.</title>
        <authorList>
            <person name="Ghodhbane-Gtari F."/>
            <person name="Swanson E."/>
            <person name="Gueddou A."/>
            <person name="Louati M."/>
            <person name="Nouioui I."/>
            <person name="Hezbri K."/>
            <person name="Abebe-Akele F."/>
            <person name="Simpson S."/>
            <person name="Morris K."/>
            <person name="Thomas K."/>
            <person name="Gtari M."/>
            <person name="Tisa L.S."/>
        </authorList>
    </citation>
    <scope>NUCLEOTIDE SEQUENCE [LARGE SCALE GENOMIC DNA]</scope>
    <source>
        <strain evidence="6">NRRL B-16219</strain>
    </source>
</reference>
<evidence type="ECO:0000313" key="6">
    <source>
        <dbReference type="Proteomes" id="UP000179769"/>
    </source>
</evidence>
<comment type="catalytic activity">
    <reaction evidence="4">
        <text>cyclic dehypoxanthinylfutalosinate = 1,4-dihydroxy-6-naphthoate + dihydroxyacetone</text>
        <dbReference type="Rhea" id="RHEA:33087"/>
        <dbReference type="ChEBI" id="CHEBI:16016"/>
        <dbReference type="ChEBI" id="CHEBI:64254"/>
        <dbReference type="ChEBI" id="CHEBI:64270"/>
        <dbReference type="EC" id="4.1.99.29"/>
    </reaction>
</comment>
<comment type="caution">
    <text evidence="5">The sequence shown here is derived from an EMBL/GenBank/DDBJ whole genome shotgun (WGS) entry which is preliminary data.</text>
</comment>
<evidence type="ECO:0000256" key="1">
    <source>
        <dbReference type="ARBA" id="ARBA00004863"/>
    </source>
</evidence>
<evidence type="ECO:0000256" key="3">
    <source>
        <dbReference type="ARBA" id="ARBA00023239"/>
    </source>
</evidence>
<feature type="binding site" evidence="4">
    <location>
        <begin position="69"/>
        <end position="71"/>
    </location>
    <ligand>
        <name>substrate</name>
    </ligand>
</feature>
<name>A0A1S1PZJ1_9ACTN</name>
<keyword evidence="6" id="KW-1185">Reference proteome</keyword>
<organism evidence="5 6">
    <name type="scientific">Parafrankia soli</name>
    <dbReference type="NCBI Taxonomy" id="2599596"/>
    <lineage>
        <taxon>Bacteria</taxon>
        <taxon>Bacillati</taxon>
        <taxon>Actinomycetota</taxon>
        <taxon>Actinomycetes</taxon>
        <taxon>Frankiales</taxon>
        <taxon>Frankiaceae</taxon>
        <taxon>Parafrankia</taxon>
    </lineage>
</organism>
<dbReference type="UniPathway" id="UPA00079"/>
<dbReference type="Pfam" id="PF02621">
    <property type="entry name" value="VitK2_biosynth"/>
    <property type="match status" value="1"/>
</dbReference>
<keyword evidence="2 4" id="KW-0474">Menaquinone biosynthesis</keyword>
<comment type="pathway">
    <text evidence="1 4">Quinol/quinone metabolism; menaquinone biosynthesis.</text>
</comment>
<dbReference type="HAMAP" id="MF_00996">
    <property type="entry name" value="MqnD"/>
    <property type="match status" value="1"/>
</dbReference>
<evidence type="ECO:0000256" key="2">
    <source>
        <dbReference type="ARBA" id="ARBA00022428"/>
    </source>
</evidence>
<accession>A0A1S1PZJ1</accession>
<dbReference type="InterPro" id="IPR030869">
    <property type="entry name" value="MqnD"/>
</dbReference>
<dbReference type="EMBL" id="MAXA01000214">
    <property type="protein sequence ID" value="OHV28083.1"/>
    <property type="molecule type" value="Genomic_DNA"/>
</dbReference>
<protein>
    <recommendedName>
        <fullName evidence="4">1,4-dihydroxy-6-naphtoate synthase</fullName>
        <ecNumber evidence="4">4.1.99.29</ecNumber>
    </recommendedName>
    <alternativeName>
        <fullName evidence="4">Menaquinone biosynthetic enzyme MqnD</fullName>
    </alternativeName>
</protein>
<keyword evidence="3 4" id="KW-0456">Lyase</keyword>
<dbReference type="AlphaFoldDB" id="A0A1S1PZJ1"/>
<dbReference type="Gene3D" id="3.40.190.10">
    <property type="entry name" value="Periplasmic binding protein-like II"/>
    <property type="match status" value="2"/>
</dbReference>
<dbReference type="Proteomes" id="UP000179769">
    <property type="component" value="Unassembled WGS sequence"/>
</dbReference>
<sequence>MSTPPIGSEGGAPAPDQLTLAISPCPNDTFAFHAFIHGLVPGAPAVSTTFADIDVLNARAADGRDDLVKVSYAALPWLLDRYSLLTAGGALGRGCGPLVLTAGRTDLRGTSVAIPGTRTTAYLLFRLWAEQLGIGSINVVPFDRIMPAVRDGQYDAGLVIHESRFTYPSYGLTAVADLGDWWEGRTGLPIPLGAIVARRGLDTAALSAAVRASVAAAFADRAASATFVIEHAQEMAPEVANAHIELYVNDFTLDLGDEGFAAVRELLGRAAAAGLVPELPAGALTATALATDG</sequence>
<proteinExistence type="inferred from homology"/>
<comment type="function">
    <text evidence="4">Catalyzes the conversion of cyclic dehypoxanthine futalosine (cyclic DHFL) into 1,4-dihydroxy-6-naphthoate, a step in the biosynthesis of menaquinone (MK, vitamin K2).</text>
</comment>
<comment type="similarity">
    <text evidence="4">Belongs to the MqnA/MqnD family. MqnD subfamily.</text>
</comment>
<feature type="binding site" evidence="4">
    <location>
        <begin position="120"/>
        <end position="121"/>
    </location>
    <ligand>
        <name>substrate</name>
    </ligand>
</feature>
<feature type="active site" description="Proton acceptor" evidence="4">
    <location>
        <position position="161"/>
    </location>
</feature>
<dbReference type="PANTHER" id="PTHR37167:SF1">
    <property type="entry name" value="1,4-DIHYDROXY-6-NAPHTOATE SYNTHASE"/>
    <property type="match status" value="1"/>
</dbReference>
<dbReference type="PANTHER" id="PTHR37167">
    <property type="entry name" value="1,4-DIHYDROXY-6-NAPHTOATE SYNTHASE"/>
    <property type="match status" value="1"/>
</dbReference>
<gene>
    <name evidence="4" type="primary">mqnD</name>
    <name evidence="5" type="ORF">BBK14_18270</name>
</gene>
<dbReference type="CDD" id="cd13635">
    <property type="entry name" value="PBP2_Ttha1568_Mqnd"/>
    <property type="match status" value="1"/>
</dbReference>
<dbReference type="SUPFAM" id="SSF53850">
    <property type="entry name" value="Periplasmic binding protein-like II"/>
    <property type="match status" value="1"/>
</dbReference>
<dbReference type="RefSeq" id="WP_071063957.1">
    <property type="nucleotide sequence ID" value="NZ_MAXA01000214.1"/>
</dbReference>
<evidence type="ECO:0000256" key="4">
    <source>
        <dbReference type="HAMAP-Rule" id="MF_00996"/>
    </source>
</evidence>
<dbReference type="EC" id="4.1.99.29" evidence="4"/>
<dbReference type="OrthoDB" id="9809439at2"/>
<dbReference type="GO" id="GO:0009234">
    <property type="term" value="P:menaquinone biosynthetic process"/>
    <property type="evidence" value="ECO:0007669"/>
    <property type="project" value="UniProtKB-UniRule"/>
</dbReference>
<dbReference type="InterPro" id="IPR003773">
    <property type="entry name" value="Menaquinone_biosynth"/>
</dbReference>
<dbReference type="GO" id="GO:0016830">
    <property type="term" value="F:carbon-carbon lyase activity"/>
    <property type="evidence" value="ECO:0007669"/>
    <property type="project" value="UniProtKB-UniRule"/>
</dbReference>